<comment type="caution">
    <text evidence="1">The sequence shown here is derived from an EMBL/GenBank/DDBJ whole genome shotgun (WGS) entry which is preliminary data.</text>
</comment>
<evidence type="ECO:0000313" key="1">
    <source>
        <dbReference type="EMBL" id="OBY33539.1"/>
    </source>
</evidence>
<gene>
    <name evidence="1" type="ORF">ACT18_01005</name>
</gene>
<accession>A0A1B8SLC1</accession>
<evidence type="ECO:0000313" key="2">
    <source>
        <dbReference type="Proteomes" id="UP000092668"/>
    </source>
</evidence>
<dbReference type="AlphaFoldDB" id="A0A1B8SLC1"/>
<dbReference type="InterPro" id="IPR009097">
    <property type="entry name" value="Cyclic_Pdiesterase"/>
</dbReference>
<organism evidence="1 2">
    <name type="scientific">Mycolicibacter kumamotonensis</name>
    <dbReference type="NCBI Taxonomy" id="354243"/>
    <lineage>
        <taxon>Bacteria</taxon>
        <taxon>Bacillati</taxon>
        <taxon>Actinomycetota</taxon>
        <taxon>Actinomycetes</taxon>
        <taxon>Mycobacteriales</taxon>
        <taxon>Mycobacteriaceae</taxon>
        <taxon>Mycolicibacter</taxon>
    </lineage>
</organism>
<name>A0A1B8SLC1_9MYCO</name>
<dbReference type="Pfam" id="PF13563">
    <property type="entry name" value="2_5_RNA_ligase2"/>
    <property type="match status" value="1"/>
</dbReference>
<dbReference type="EMBL" id="LFOE01000001">
    <property type="protein sequence ID" value="OBY33539.1"/>
    <property type="molecule type" value="Genomic_DNA"/>
</dbReference>
<dbReference type="RefSeq" id="WP_065286820.1">
    <property type="nucleotide sequence ID" value="NZ_LFOE01000001.1"/>
</dbReference>
<dbReference type="SUPFAM" id="SSF55144">
    <property type="entry name" value="LigT-like"/>
    <property type="match status" value="1"/>
</dbReference>
<dbReference type="Proteomes" id="UP000092668">
    <property type="component" value="Unassembled WGS sequence"/>
</dbReference>
<sequence>MSQDLYGSTSAWVHPAYQLITADAEQAKQTGGMCALYPRRDFAEALVVEGGEPVEDMHVTLAYFGEDVSDLPADTVARAVASVADQYTHAIEARVMGHAIFNPDGGPTGKFDPCIVYLIGDSQEIGPLRQQIVEACGSVLPNMHKQHEPFIPHCTAAYAIQKLTYTGPIVFDRISIDWAGQHMDFPLLDDNI</sequence>
<reference evidence="1 2" key="1">
    <citation type="submission" date="2015-06" db="EMBL/GenBank/DDBJ databases">
        <title>Genome sequence of Mycobacterium kumamotonense strain Roo.</title>
        <authorList>
            <person name="Greninger A.L."/>
            <person name="Cunningham G."/>
            <person name="Miller S."/>
        </authorList>
    </citation>
    <scope>NUCLEOTIDE SEQUENCE [LARGE SCALE GENOMIC DNA]</scope>
    <source>
        <strain evidence="1 2">Roo</strain>
    </source>
</reference>
<evidence type="ECO:0008006" key="3">
    <source>
        <dbReference type="Google" id="ProtNLM"/>
    </source>
</evidence>
<keyword evidence="2" id="KW-1185">Reference proteome</keyword>
<dbReference type="Gene3D" id="3.90.1140.10">
    <property type="entry name" value="Cyclic phosphodiesterase"/>
    <property type="match status" value="1"/>
</dbReference>
<proteinExistence type="predicted"/>
<protein>
    <recommendedName>
        <fullName evidence="3">2'-5' RNA ligase</fullName>
    </recommendedName>
</protein>